<organism evidence="1 2">
    <name type="scientific">Enterobacter asburiae</name>
    <dbReference type="NCBI Taxonomy" id="61645"/>
    <lineage>
        <taxon>Bacteria</taxon>
        <taxon>Pseudomonadati</taxon>
        <taxon>Pseudomonadota</taxon>
        <taxon>Gammaproteobacteria</taxon>
        <taxon>Enterobacterales</taxon>
        <taxon>Enterobacteriaceae</taxon>
        <taxon>Enterobacter</taxon>
        <taxon>Enterobacter cloacae complex</taxon>
    </lineage>
</organism>
<name>A0AAW7ZVN2_ENTAS</name>
<gene>
    <name evidence="1" type="ORF">Q5934_20125</name>
</gene>
<sequence>MKINLSEEDFRPLDIYEQWAELRRSEANSLYEDLYSSIFMSHVNEINYQKLTTTLHKYESFDIVYRHLIGEKVPKDQFIMITGLFINYIASAISLRDSTRNIYNNKKLFPEKLKQLAESKLHKEIIANTNIKLVEDIRNIITHQSLIVPVLSFAVTEGRTESGYSYMTKQLLNYKRLTATSREHLLQIKHGNLYLKPLIDDYHQATASYQNWLICESLEKHKCEYPIYWTVRNQISSEWDGDLEPSFISLLSN</sequence>
<dbReference type="RefSeq" id="WP_045143086.1">
    <property type="nucleotide sequence ID" value="NZ_CP083834.1"/>
</dbReference>
<dbReference type="Proteomes" id="UP001176432">
    <property type="component" value="Unassembled WGS sequence"/>
</dbReference>
<evidence type="ECO:0000313" key="2">
    <source>
        <dbReference type="Proteomes" id="UP001176432"/>
    </source>
</evidence>
<dbReference type="AlphaFoldDB" id="A0AAW7ZVN2"/>
<dbReference type="EMBL" id="JAUPXB010000001">
    <property type="protein sequence ID" value="MDO7923755.1"/>
    <property type="molecule type" value="Genomic_DNA"/>
</dbReference>
<comment type="caution">
    <text evidence="1">The sequence shown here is derived from an EMBL/GenBank/DDBJ whole genome shotgun (WGS) entry which is preliminary data.</text>
</comment>
<proteinExistence type="predicted"/>
<protein>
    <submittedName>
        <fullName evidence="1">Uncharacterized protein</fullName>
    </submittedName>
</protein>
<evidence type="ECO:0000313" key="1">
    <source>
        <dbReference type="EMBL" id="MDO7923755.1"/>
    </source>
</evidence>
<reference evidence="1" key="1">
    <citation type="submission" date="2023-07" db="EMBL/GenBank/DDBJ databases">
        <title>Isolates cultured from stool samples of acute diarrhea patients.</title>
        <authorList>
            <person name="Jiang S."/>
        </authorList>
    </citation>
    <scope>NUCLEOTIDE SEQUENCE</scope>
    <source>
        <strain evidence="1">L4424</strain>
    </source>
</reference>
<accession>A0AAW7ZVN2</accession>